<dbReference type="EMBL" id="MU275959">
    <property type="protein sequence ID" value="KAI0045187.1"/>
    <property type="molecule type" value="Genomic_DNA"/>
</dbReference>
<protein>
    <submittedName>
        <fullName evidence="1">BAR-domain-containing protein</fullName>
    </submittedName>
</protein>
<proteinExistence type="predicted"/>
<organism evidence="1 2">
    <name type="scientific">Auriscalpium vulgare</name>
    <dbReference type="NCBI Taxonomy" id="40419"/>
    <lineage>
        <taxon>Eukaryota</taxon>
        <taxon>Fungi</taxon>
        <taxon>Dikarya</taxon>
        <taxon>Basidiomycota</taxon>
        <taxon>Agaricomycotina</taxon>
        <taxon>Agaricomycetes</taxon>
        <taxon>Russulales</taxon>
        <taxon>Auriscalpiaceae</taxon>
        <taxon>Auriscalpium</taxon>
    </lineage>
</organism>
<evidence type="ECO:0000313" key="1">
    <source>
        <dbReference type="EMBL" id="KAI0045187.1"/>
    </source>
</evidence>
<reference evidence="1" key="1">
    <citation type="submission" date="2021-02" db="EMBL/GenBank/DDBJ databases">
        <authorList>
            <consortium name="DOE Joint Genome Institute"/>
            <person name="Ahrendt S."/>
            <person name="Looney B.P."/>
            <person name="Miyauchi S."/>
            <person name="Morin E."/>
            <person name="Drula E."/>
            <person name="Courty P.E."/>
            <person name="Chicoki N."/>
            <person name="Fauchery L."/>
            <person name="Kohler A."/>
            <person name="Kuo A."/>
            <person name="Labutti K."/>
            <person name="Pangilinan J."/>
            <person name="Lipzen A."/>
            <person name="Riley R."/>
            <person name="Andreopoulos W."/>
            <person name="He G."/>
            <person name="Johnson J."/>
            <person name="Barry K.W."/>
            <person name="Grigoriev I.V."/>
            <person name="Nagy L."/>
            <person name="Hibbett D."/>
            <person name="Henrissat B."/>
            <person name="Matheny P.B."/>
            <person name="Labbe J."/>
            <person name="Martin F."/>
        </authorList>
    </citation>
    <scope>NUCLEOTIDE SEQUENCE</scope>
    <source>
        <strain evidence="1">FP105234-sp</strain>
    </source>
</reference>
<dbReference type="Proteomes" id="UP000814033">
    <property type="component" value="Unassembled WGS sequence"/>
</dbReference>
<accession>A0ACB8RN13</accession>
<evidence type="ECO:0000313" key="2">
    <source>
        <dbReference type="Proteomes" id="UP000814033"/>
    </source>
</evidence>
<comment type="caution">
    <text evidence="1">The sequence shown here is derived from an EMBL/GenBank/DDBJ whole genome shotgun (WGS) entry which is preliminary data.</text>
</comment>
<keyword evidence="2" id="KW-1185">Reference proteome</keyword>
<name>A0ACB8RN13_9AGAM</name>
<sequence length="700" mass="76217">MTLAAGAHHRNLSKKKLSEALDDPDKYLPRDALGIVMITHGEEFGEESLFGKSLVRLGRAHCKVATLQEAFALTFQDTFIKSLERFGDQVKEYEAERKKLETRRLNYDAALHKIDKVVNSKKVKDKDRREAEDEVLKAEERYEETEEDVRARIVAVQENEIDQLRELGAFLDNELNFAEQYVEVLKKTKANWVSSAEISKVEVRRPTGPMHNFVRSADAPAPAASTDAKKPEPSSIRSHRSHGSVASLPKRPPSRPEVATSDSERDSPGGESDDDGNATSRSRKGSRPSSVRTPSRPPSRPSSRSASRTGRKRSDSTATVGSVIEKEREKEKKKINVGGWASSWRGKKDKDAFASLRDDDDDDDEEVAVDEPSRNASVLSFSSNKAKSRSKTTASPHIVARSLKPPTQRKLVRALHDFAGAADELSFNAGDEIFVINEVLDGWWMGELDGRKGLFPTSYTEVIVASSASSLTSGRRPRVPSRAKSFGGGSTTDSLSLSEDSGSRRPEYGLAGDATEDEEHPFGDHNVPTVLSPSSGHFGYDTESIADSQAEDSDGELGRRLVRPKDEEDRAWTVNTKSNNSLSTAPPLLPRRPTDAGSVRKPPPPPPPRRATTSGPAAAASVTNSLHPSAASSLHTSPQLLATSVSERGASGGGGVGLRVSPFVSSVSLPDSETGPCQNFQQNMFKAHGMCANCFRMHNV</sequence>
<gene>
    <name evidence="1" type="ORF">FA95DRAFT_1561396</name>
</gene>
<reference evidence="1" key="2">
    <citation type="journal article" date="2022" name="New Phytol.">
        <title>Evolutionary transition to the ectomycorrhizal habit in the genomes of a hyperdiverse lineage of mushroom-forming fungi.</title>
        <authorList>
            <person name="Looney B."/>
            <person name="Miyauchi S."/>
            <person name="Morin E."/>
            <person name="Drula E."/>
            <person name="Courty P.E."/>
            <person name="Kohler A."/>
            <person name="Kuo A."/>
            <person name="LaButti K."/>
            <person name="Pangilinan J."/>
            <person name="Lipzen A."/>
            <person name="Riley R."/>
            <person name="Andreopoulos W."/>
            <person name="He G."/>
            <person name="Johnson J."/>
            <person name="Nolan M."/>
            <person name="Tritt A."/>
            <person name="Barry K.W."/>
            <person name="Grigoriev I.V."/>
            <person name="Nagy L.G."/>
            <person name="Hibbett D."/>
            <person name="Henrissat B."/>
            <person name="Matheny P.B."/>
            <person name="Labbe J."/>
            <person name="Martin F.M."/>
        </authorList>
    </citation>
    <scope>NUCLEOTIDE SEQUENCE</scope>
    <source>
        <strain evidence="1">FP105234-sp</strain>
    </source>
</reference>